<dbReference type="InterPro" id="IPR000801">
    <property type="entry name" value="Esterase-like"/>
</dbReference>
<dbReference type="PROSITE" id="PS51318">
    <property type="entry name" value="TAT"/>
    <property type="match status" value="1"/>
</dbReference>
<comment type="similarity">
    <text evidence="2">Belongs to the esterase D family.</text>
</comment>
<evidence type="ECO:0000256" key="4">
    <source>
        <dbReference type="ARBA" id="ARBA00012820"/>
    </source>
</evidence>
<dbReference type="InterPro" id="IPR052558">
    <property type="entry name" value="Siderophore_Hydrolase_D"/>
</dbReference>
<keyword evidence="10" id="KW-1185">Reference proteome</keyword>
<dbReference type="EC" id="2.3.1.122" evidence="4"/>
<dbReference type="PANTHER" id="PTHR40841:SF2">
    <property type="entry name" value="SIDEROPHORE-DEGRADING ESTERASE (EUROFUNG)"/>
    <property type="match status" value="1"/>
</dbReference>
<comment type="caution">
    <text evidence="9">The sequence shown here is derived from an EMBL/GenBank/DDBJ whole genome shotgun (WGS) entry which is preliminary data.</text>
</comment>
<dbReference type="RefSeq" id="WP_315728690.1">
    <property type="nucleotide sequence ID" value="NZ_JAVUPU010000016.1"/>
</dbReference>
<dbReference type="InterPro" id="IPR006311">
    <property type="entry name" value="TAT_signal"/>
</dbReference>
<protein>
    <recommendedName>
        <fullName evidence="7">Acyl-CoA:diacylglycerol acyltransferase</fullName>
        <ecNumber evidence="4">2.3.1.122</ecNumber>
        <ecNumber evidence="5">2.3.1.20</ecNumber>
    </recommendedName>
</protein>
<sequence>MTTLFDRRETLALAGGLAAAASSPAAARTAAKPAGQFEALPIPHATMFERTRYFEIDSVKAGARYGIWVTVPTAYESQSTHLFPAIYMPDGNSMALLSSMIGNAGMYDPINPVQSSIQIAIGYTGSDRKRSLAVRARDLLPPKEAMPEGMVEGMRDADYGDMLDREGVQLYIQNLLNPAGDRFLAFLTEELHPFIARNYRIQPDTVGLFGHSYGGLFTAYAALQKSTIFKNFGASSPGILAGKSVVFKLYADALESGGLSERNLHLMVGTREITAPTLYQWMVGEGSVEFIKKAGTTPIKGVNFSSHLIDEESHVSLVMPAVFSFLRAFYAAKA</sequence>
<evidence type="ECO:0000256" key="5">
    <source>
        <dbReference type="ARBA" id="ARBA00013244"/>
    </source>
</evidence>
<comment type="catalytic activity">
    <reaction evidence="1">
        <text>2 alpha,alpha'-trehalose 6-mycolate = alpha,alpha'-trehalose 6,6'-bismycolate + alpha,alpha-trehalose</text>
        <dbReference type="Rhea" id="RHEA:23472"/>
        <dbReference type="ChEBI" id="CHEBI:16551"/>
        <dbReference type="ChEBI" id="CHEBI:18195"/>
        <dbReference type="ChEBI" id="CHEBI:18234"/>
        <dbReference type="EC" id="2.3.1.122"/>
    </reaction>
</comment>
<dbReference type="EMBL" id="JAVUPU010000016">
    <property type="protein sequence ID" value="MDT9601016.1"/>
    <property type="molecule type" value="Genomic_DNA"/>
</dbReference>
<comment type="similarity">
    <text evidence="3">Belongs to the mycobacterial A85 antigen family.</text>
</comment>
<proteinExistence type="inferred from homology"/>
<dbReference type="InterPro" id="IPR029058">
    <property type="entry name" value="AB_hydrolase_fold"/>
</dbReference>
<dbReference type="PANTHER" id="PTHR40841">
    <property type="entry name" value="SIDEROPHORE TRIACETYLFUSARININE C ESTERASE"/>
    <property type="match status" value="1"/>
</dbReference>
<evidence type="ECO:0000256" key="2">
    <source>
        <dbReference type="ARBA" id="ARBA00005622"/>
    </source>
</evidence>
<dbReference type="EC" id="2.3.1.20" evidence="5"/>
<organism evidence="9 10">
    <name type="scientific">Sphingosinicella rhizophila</name>
    <dbReference type="NCBI Taxonomy" id="3050082"/>
    <lineage>
        <taxon>Bacteria</taxon>
        <taxon>Pseudomonadati</taxon>
        <taxon>Pseudomonadota</taxon>
        <taxon>Alphaproteobacteria</taxon>
        <taxon>Sphingomonadales</taxon>
        <taxon>Sphingosinicellaceae</taxon>
        <taxon>Sphingosinicella</taxon>
    </lineage>
</organism>
<reference evidence="9 10" key="1">
    <citation type="submission" date="2023-05" db="EMBL/GenBank/DDBJ databases">
        <authorList>
            <person name="Guo Y."/>
        </authorList>
    </citation>
    <scope>NUCLEOTIDE SEQUENCE [LARGE SCALE GENOMIC DNA]</scope>
    <source>
        <strain evidence="9 10">GR2756</strain>
    </source>
</reference>
<accession>A0ABU3QC74</accession>
<comment type="catalytic activity">
    <reaction evidence="8">
        <text>an acyl-CoA + a 1,2-diacyl-sn-glycerol = a triacyl-sn-glycerol + CoA</text>
        <dbReference type="Rhea" id="RHEA:10868"/>
        <dbReference type="ChEBI" id="CHEBI:17815"/>
        <dbReference type="ChEBI" id="CHEBI:57287"/>
        <dbReference type="ChEBI" id="CHEBI:58342"/>
        <dbReference type="ChEBI" id="CHEBI:64615"/>
        <dbReference type="EC" id="2.3.1.20"/>
    </reaction>
</comment>
<evidence type="ECO:0000313" key="9">
    <source>
        <dbReference type="EMBL" id="MDT9601016.1"/>
    </source>
</evidence>
<dbReference type="Pfam" id="PF00756">
    <property type="entry name" value="Esterase"/>
    <property type="match status" value="1"/>
</dbReference>
<dbReference type="Gene3D" id="3.40.50.1820">
    <property type="entry name" value="alpha/beta hydrolase"/>
    <property type="match status" value="1"/>
</dbReference>
<keyword evidence="6 9" id="KW-0378">Hydrolase</keyword>
<evidence type="ECO:0000256" key="8">
    <source>
        <dbReference type="ARBA" id="ARBA00048109"/>
    </source>
</evidence>
<dbReference type="GO" id="GO:0016787">
    <property type="term" value="F:hydrolase activity"/>
    <property type="evidence" value="ECO:0007669"/>
    <property type="project" value="UniProtKB-KW"/>
</dbReference>
<evidence type="ECO:0000256" key="1">
    <source>
        <dbReference type="ARBA" id="ARBA00000697"/>
    </source>
</evidence>
<dbReference type="SUPFAM" id="SSF53474">
    <property type="entry name" value="alpha/beta-Hydrolases"/>
    <property type="match status" value="1"/>
</dbReference>
<dbReference type="Proteomes" id="UP001259572">
    <property type="component" value="Unassembled WGS sequence"/>
</dbReference>
<evidence type="ECO:0000256" key="7">
    <source>
        <dbReference type="ARBA" id="ARBA00032572"/>
    </source>
</evidence>
<evidence type="ECO:0000256" key="3">
    <source>
        <dbReference type="ARBA" id="ARBA00005874"/>
    </source>
</evidence>
<name>A0ABU3QC74_9SPHN</name>
<evidence type="ECO:0000256" key="6">
    <source>
        <dbReference type="ARBA" id="ARBA00022801"/>
    </source>
</evidence>
<gene>
    <name evidence="9" type="ORF">RQX22_18840</name>
</gene>
<evidence type="ECO:0000313" key="10">
    <source>
        <dbReference type="Proteomes" id="UP001259572"/>
    </source>
</evidence>